<evidence type="ECO:0000256" key="3">
    <source>
        <dbReference type="ARBA" id="ARBA00022692"/>
    </source>
</evidence>
<keyword evidence="4 6" id="KW-1133">Transmembrane helix</keyword>
<dbReference type="PANTHER" id="PTHR45649">
    <property type="entry name" value="AMINO-ACID PERMEASE BAT1"/>
    <property type="match status" value="1"/>
</dbReference>
<feature type="transmembrane region" description="Helical" evidence="6">
    <location>
        <begin position="382"/>
        <end position="401"/>
    </location>
</feature>
<name>A0AA39QWE6_9LECA</name>
<feature type="transmembrane region" description="Helical" evidence="6">
    <location>
        <begin position="199"/>
        <end position="220"/>
    </location>
</feature>
<feature type="transmembrane region" description="Helical" evidence="6">
    <location>
        <begin position="413"/>
        <end position="433"/>
    </location>
</feature>
<dbReference type="PIRSF" id="PIRSF006060">
    <property type="entry name" value="AA_transporter"/>
    <property type="match status" value="1"/>
</dbReference>
<evidence type="ECO:0000256" key="2">
    <source>
        <dbReference type="ARBA" id="ARBA00022448"/>
    </source>
</evidence>
<evidence type="ECO:0008006" key="9">
    <source>
        <dbReference type="Google" id="ProtNLM"/>
    </source>
</evidence>
<organism evidence="7 8">
    <name type="scientific">Cladonia borealis</name>
    <dbReference type="NCBI Taxonomy" id="184061"/>
    <lineage>
        <taxon>Eukaryota</taxon>
        <taxon>Fungi</taxon>
        <taxon>Dikarya</taxon>
        <taxon>Ascomycota</taxon>
        <taxon>Pezizomycotina</taxon>
        <taxon>Lecanoromycetes</taxon>
        <taxon>OSLEUM clade</taxon>
        <taxon>Lecanoromycetidae</taxon>
        <taxon>Lecanorales</taxon>
        <taxon>Lecanorineae</taxon>
        <taxon>Cladoniaceae</taxon>
        <taxon>Cladonia</taxon>
    </lineage>
</organism>
<comment type="caution">
    <text evidence="7">The sequence shown here is derived from an EMBL/GenBank/DDBJ whole genome shotgun (WGS) entry which is preliminary data.</text>
</comment>
<feature type="transmembrane region" description="Helical" evidence="6">
    <location>
        <begin position="47"/>
        <end position="71"/>
    </location>
</feature>
<keyword evidence="3 6" id="KW-0812">Transmembrane</keyword>
<dbReference type="Gene3D" id="1.20.1740.10">
    <property type="entry name" value="Amino acid/polyamine transporter I"/>
    <property type="match status" value="1"/>
</dbReference>
<dbReference type="AlphaFoldDB" id="A0AA39QWE6"/>
<feature type="transmembrane region" description="Helical" evidence="6">
    <location>
        <begin position="128"/>
        <end position="152"/>
    </location>
</feature>
<keyword evidence="5 6" id="KW-0472">Membrane</keyword>
<evidence type="ECO:0000313" key="7">
    <source>
        <dbReference type="EMBL" id="KAK0510423.1"/>
    </source>
</evidence>
<feature type="transmembrane region" description="Helical" evidence="6">
    <location>
        <begin position="280"/>
        <end position="302"/>
    </location>
</feature>
<sequence length="537" mass="58594">MDKNQSFELYQAPVMAQQDERGILTHHTRDEVDMARLGKKQVLKRNFGFMSMLGFSCTMMVTWEAILIVFLDGFKNGGPAGLVYGYLVVWFGATCVFITMAELSSMAPTSGGQYHWVSMLAPQSSRKFLSFLTGWLTATGWQASVASGGYLSGTLIQGMIVLNNPQYDPQRWQGTLLLWAVVFVAVFINTIISNLLPMLEGLILIIHVLGFFAIMIPLVYMSSHGSTSSVFTTFVDGGGWGNQGLSFWVGIIGNVFAFLGSDGTIHMAEEIQNASTIVPYSLLASITLNGFLGFGMLIAVLFCLGDLDAAENSPTGYPFMEIFMQATRSAAGSSVMITIVTILQICATIACLAGSSRMTWSFARDHGLPGWRILSRVDPRTSIPTASVAFTTTIACLLGLINIGSTNAFNDVISLTVGALYFSYLICSVLLLWRRCTGGIAPSYDALQQSQHSGEVRLAWGPWKIPGWAGIAVNICGIVYMTIILFFSFWPASKPATAANMNYSVLVLGSVVIFCVVYYVTMAHRMYQGPLIERHEL</sequence>
<keyword evidence="2" id="KW-0813">Transport</keyword>
<feature type="transmembrane region" description="Helical" evidence="6">
    <location>
        <begin position="240"/>
        <end position="259"/>
    </location>
</feature>
<feature type="transmembrane region" description="Helical" evidence="6">
    <location>
        <begin position="502"/>
        <end position="521"/>
    </location>
</feature>
<evidence type="ECO:0000256" key="4">
    <source>
        <dbReference type="ARBA" id="ARBA00022989"/>
    </source>
</evidence>
<dbReference type="Pfam" id="PF13520">
    <property type="entry name" value="AA_permease_2"/>
    <property type="match status" value="1"/>
</dbReference>
<keyword evidence="8" id="KW-1185">Reference proteome</keyword>
<feature type="transmembrane region" description="Helical" evidence="6">
    <location>
        <begin position="172"/>
        <end position="192"/>
    </location>
</feature>
<evidence type="ECO:0000313" key="8">
    <source>
        <dbReference type="Proteomes" id="UP001166286"/>
    </source>
</evidence>
<dbReference type="GO" id="GO:0016020">
    <property type="term" value="C:membrane"/>
    <property type="evidence" value="ECO:0007669"/>
    <property type="project" value="UniProtKB-SubCell"/>
</dbReference>
<evidence type="ECO:0000256" key="1">
    <source>
        <dbReference type="ARBA" id="ARBA00004141"/>
    </source>
</evidence>
<dbReference type="EMBL" id="JAFEKC020000015">
    <property type="protein sequence ID" value="KAK0510423.1"/>
    <property type="molecule type" value="Genomic_DNA"/>
</dbReference>
<dbReference type="Proteomes" id="UP001166286">
    <property type="component" value="Unassembled WGS sequence"/>
</dbReference>
<dbReference type="GO" id="GO:0022857">
    <property type="term" value="F:transmembrane transporter activity"/>
    <property type="evidence" value="ECO:0007669"/>
    <property type="project" value="InterPro"/>
</dbReference>
<dbReference type="PANTHER" id="PTHR45649:SF1">
    <property type="entry name" value="TRANSPORTER, PUTATIVE (EUROFUNG)-RELATED"/>
    <property type="match status" value="1"/>
</dbReference>
<comment type="subcellular location">
    <subcellularLocation>
        <location evidence="1">Membrane</location>
        <topology evidence="1">Multi-pass membrane protein</topology>
    </subcellularLocation>
</comment>
<protein>
    <recommendedName>
        <fullName evidence="9">Choline transport protein</fullName>
    </recommendedName>
</protein>
<proteinExistence type="predicted"/>
<feature type="transmembrane region" description="Helical" evidence="6">
    <location>
        <begin position="467"/>
        <end position="490"/>
    </location>
</feature>
<evidence type="ECO:0000256" key="5">
    <source>
        <dbReference type="ARBA" id="ARBA00023136"/>
    </source>
</evidence>
<reference evidence="7" key="1">
    <citation type="submission" date="2023-03" db="EMBL/GenBank/DDBJ databases">
        <title>Complete genome of Cladonia borealis.</title>
        <authorList>
            <person name="Park H."/>
        </authorList>
    </citation>
    <scope>NUCLEOTIDE SEQUENCE</scope>
    <source>
        <strain evidence="7">ANT050790</strain>
    </source>
</reference>
<feature type="transmembrane region" description="Helical" evidence="6">
    <location>
        <begin position="83"/>
        <end position="107"/>
    </location>
</feature>
<evidence type="ECO:0000256" key="6">
    <source>
        <dbReference type="SAM" id="Phobius"/>
    </source>
</evidence>
<accession>A0AA39QWE6</accession>
<feature type="transmembrane region" description="Helical" evidence="6">
    <location>
        <begin position="330"/>
        <end position="354"/>
    </location>
</feature>
<gene>
    <name evidence="7" type="ORF">JMJ35_006855</name>
</gene>
<dbReference type="InterPro" id="IPR002293">
    <property type="entry name" value="AA/rel_permease1"/>
</dbReference>